<accession>A0AAV6YKU2</accession>
<name>A0AAV6YKU2_ENGPU</name>
<protein>
    <submittedName>
        <fullName evidence="1">Uncharacterized protein</fullName>
    </submittedName>
</protein>
<dbReference type="Proteomes" id="UP000824782">
    <property type="component" value="Unassembled WGS sequence"/>
</dbReference>
<keyword evidence="2" id="KW-1185">Reference proteome</keyword>
<comment type="caution">
    <text evidence="1">The sequence shown here is derived from an EMBL/GenBank/DDBJ whole genome shotgun (WGS) entry which is preliminary data.</text>
</comment>
<organism evidence="1 2">
    <name type="scientific">Engystomops pustulosus</name>
    <name type="common">Tungara frog</name>
    <name type="synonym">Physalaemus pustulosus</name>
    <dbReference type="NCBI Taxonomy" id="76066"/>
    <lineage>
        <taxon>Eukaryota</taxon>
        <taxon>Metazoa</taxon>
        <taxon>Chordata</taxon>
        <taxon>Craniata</taxon>
        <taxon>Vertebrata</taxon>
        <taxon>Euteleostomi</taxon>
        <taxon>Amphibia</taxon>
        <taxon>Batrachia</taxon>
        <taxon>Anura</taxon>
        <taxon>Neobatrachia</taxon>
        <taxon>Hyloidea</taxon>
        <taxon>Leptodactylidae</taxon>
        <taxon>Leiuperinae</taxon>
        <taxon>Engystomops</taxon>
    </lineage>
</organism>
<evidence type="ECO:0000313" key="1">
    <source>
        <dbReference type="EMBL" id="KAG8538039.1"/>
    </source>
</evidence>
<dbReference type="AlphaFoldDB" id="A0AAV6YKU2"/>
<sequence length="79" mass="9209">MNPRALVPRGHRCTFPHMSKDPPMLISIPSWEVVVAWIRTNNVTAENIFWTEESTSRKDLNVALSLNIRHTFYFYCTLS</sequence>
<evidence type="ECO:0000313" key="2">
    <source>
        <dbReference type="Proteomes" id="UP000824782"/>
    </source>
</evidence>
<proteinExistence type="predicted"/>
<dbReference type="EMBL" id="WNYA01024442">
    <property type="protein sequence ID" value="KAG8538039.1"/>
    <property type="molecule type" value="Genomic_DNA"/>
</dbReference>
<gene>
    <name evidence="1" type="ORF">GDO81_023391</name>
</gene>
<reference evidence="1" key="1">
    <citation type="thesis" date="2020" institute="ProQuest LLC" country="789 East Eisenhower Parkway, Ann Arbor, MI, USA">
        <title>Comparative Genomics and Chromosome Evolution.</title>
        <authorList>
            <person name="Mudd A.B."/>
        </authorList>
    </citation>
    <scope>NUCLEOTIDE SEQUENCE</scope>
    <source>
        <strain evidence="1">237g6f4</strain>
        <tissue evidence="1">Blood</tissue>
    </source>
</reference>